<evidence type="ECO:0000256" key="6">
    <source>
        <dbReference type="ARBA" id="ARBA00022687"/>
    </source>
</evidence>
<keyword evidence="9" id="KW-0325">Glycoprotein</keyword>
<dbReference type="SMART" id="SM00097">
    <property type="entry name" value="WNT1"/>
    <property type="match status" value="1"/>
</dbReference>
<evidence type="ECO:0000256" key="1">
    <source>
        <dbReference type="ARBA" id="ARBA00004498"/>
    </source>
</evidence>
<evidence type="ECO:0000256" key="4">
    <source>
        <dbReference type="ARBA" id="ARBA00022525"/>
    </source>
</evidence>
<evidence type="ECO:0000256" key="8">
    <source>
        <dbReference type="ARBA" id="ARBA00023157"/>
    </source>
</evidence>
<evidence type="ECO:0000256" key="10">
    <source>
        <dbReference type="ARBA" id="ARBA00023288"/>
    </source>
</evidence>
<dbReference type="GO" id="GO:0050793">
    <property type="term" value="P:regulation of developmental process"/>
    <property type="evidence" value="ECO:0007669"/>
    <property type="project" value="UniProtKB-ARBA"/>
</dbReference>
<reference evidence="12" key="1">
    <citation type="submission" date="2015-06" db="EMBL/GenBank/DDBJ databases">
        <authorList>
            <person name="Hoefler B.C."/>
            <person name="Straight P.D."/>
        </authorList>
    </citation>
    <scope>NUCLEOTIDE SEQUENCE</scope>
</reference>
<keyword evidence="3 11" id="KW-0217">Developmental protein</keyword>
<dbReference type="EMBL" id="GDHF01016176">
    <property type="protein sequence ID" value="JAI36138.1"/>
    <property type="molecule type" value="Transcribed_RNA"/>
</dbReference>
<dbReference type="Pfam" id="PF00110">
    <property type="entry name" value="wnt"/>
    <property type="match status" value="1"/>
</dbReference>
<evidence type="ECO:0000256" key="9">
    <source>
        <dbReference type="ARBA" id="ARBA00023180"/>
    </source>
</evidence>
<dbReference type="PROSITE" id="PS00246">
    <property type="entry name" value="WNT1"/>
    <property type="match status" value="1"/>
</dbReference>
<evidence type="ECO:0000313" key="14">
    <source>
        <dbReference type="EMBL" id="JAI42553.1"/>
    </source>
</evidence>
<keyword evidence="8" id="KW-1015">Disulfide bond</keyword>
<dbReference type="PRINTS" id="PR01349">
    <property type="entry name" value="WNTPROTEIN"/>
</dbReference>
<dbReference type="AlphaFoldDB" id="A0A0K8U2M1"/>
<dbReference type="PANTHER" id="PTHR12027:SF97">
    <property type="entry name" value="PROTEIN WNT-4"/>
    <property type="match status" value="1"/>
</dbReference>
<accession>A0A0K8U2M1</accession>
<dbReference type="InterPro" id="IPR005817">
    <property type="entry name" value="Wnt"/>
</dbReference>
<name>A0A0K8U2M1_BACLA</name>
<dbReference type="OrthoDB" id="5945655at2759"/>
<keyword evidence="7" id="KW-0732">Signal</keyword>
<dbReference type="GO" id="GO:0005109">
    <property type="term" value="F:frizzled binding"/>
    <property type="evidence" value="ECO:0007669"/>
    <property type="project" value="TreeGrafter"/>
</dbReference>
<keyword evidence="6 11" id="KW-0879">Wnt signaling pathway</keyword>
<evidence type="ECO:0000313" key="13">
    <source>
        <dbReference type="EMBL" id="JAI36138.1"/>
    </source>
</evidence>
<sequence>MNGKSCNILNDIYLTIDLKAMKMHLLWLISSMGLSLLRLQLTQCNDIEQLRIGIAGNPNEHSVGNNDQLNTNSGINRNDLALINTNNSMLGTIFSGGGTANKDINTDINFGEANTGVSVNFETGLGDQGSIKVDSDFPLAAVPGLGHNTDFISTGQFRGHKQIKPYGQQYGHALAGLTNLGIIIPKSKGSNLEDFARNSGSRKMQTKVDSEINLMDSTNISGSNGGQNTYLERFISEHTIMAVFTSQGQVGGPCLYMPATRRQNHQCRKEFGLPNAIFEARRLATSHCESQFRYDRWNCSIETRGKRNIFKKLYKETAFVHALTAAALTHTIARSCAEGRMTKCICGPRKQNKIGQDFQWGGCNDNLKHGKRVTRSFLNLRDSDDDEVSEILRHDSEVGIEAVSTLMIDKCKCHGVSGSCSMKTCWKKLSEFNTTATLLRQKYNEAIRKAPNLRTIRRNAPIHRLKRLKQKRRKQSQYTTLYYLETSPTYCSVTKDRQCLHPDNCANLCCGRGYTTHVFKQVEKCRCRFNNGRCCQLICDYCQRFEDKYFCK</sequence>
<dbReference type="GO" id="GO:0005615">
    <property type="term" value="C:extracellular space"/>
    <property type="evidence" value="ECO:0007669"/>
    <property type="project" value="TreeGrafter"/>
</dbReference>
<evidence type="ECO:0000256" key="3">
    <source>
        <dbReference type="ARBA" id="ARBA00022473"/>
    </source>
</evidence>
<evidence type="ECO:0000256" key="11">
    <source>
        <dbReference type="RuleBase" id="RU003500"/>
    </source>
</evidence>
<dbReference type="GO" id="GO:0045165">
    <property type="term" value="P:cell fate commitment"/>
    <property type="evidence" value="ECO:0007669"/>
    <property type="project" value="TreeGrafter"/>
</dbReference>
<dbReference type="FunFam" id="3.30.2460.20:FF:000005">
    <property type="entry name" value="Protein Wnt"/>
    <property type="match status" value="1"/>
</dbReference>
<comment type="function">
    <text evidence="11">Ligand for members of the frizzled family of seven transmembrane receptors.</text>
</comment>
<keyword evidence="5" id="KW-0272">Extracellular matrix</keyword>
<dbReference type="EMBL" id="GDHF01009761">
    <property type="protein sequence ID" value="JAI42553.1"/>
    <property type="molecule type" value="Transcribed_RNA"/>
</dbReference>
<dbReference type="InterPro" id="IPR018161">
    <property type="entry name" value="Wnt_CS"/>
</dbReference>
<comment type="similarity">
    <text evidence="2 11">Belongs to the Wnt family.</text>
</comment>
<gene>
    <name evidence="12" type="primary">Wnt4_0</name>
    <name evidence="13" type="synonym">Wnt4_1</name>
    <name evidence="14" type="synonym">Wnt4_3</name>
    <name evidence="12" type="ORF">c1_g1_i2</name>
    <name evidence="14" type="ORF">c1_g1_i5</name>
    <name evidence="13" type="ORF">c1_g1_i6</name>
</gene>
<dbReference type="InterPro" id="IPR043158">
    <property type="entry name" value="Wnt_C"/>
</dbReference>
<evidence type="ECO:0000256" key="7">
    <source>
        <dbReference type="ARBA" id="ARBA00022729"/>
    </source>
</evidence>
<comment type="subcellular location">
    <subcellularLocation>
        <location evidence="1 11">Secreted</location>
        <location evidence="1 11">Extracellular space</location>
        <location evidence="1 11">Extracellular matrix</location>
    </subcellularLocation>
</comment>
<evidence type="ECO:0000313" key="12">
    <source>
        <dbReference type="EMBL" id="JAI20716.1"/>
    </source>
</evidence>
<keyword evidence="4" id="KW-0964">Secreted</keyword>
<protein>
    <recommendedName>
        <fullName evidence="11">Protein Wnt</fullName>
    </recommendedName>
</protein>
<proteinExistence type="inferred from homology"/>
<dbReference type="GO" id="GO:0030182">
    <property type="term" value="P:neuron differentiation"/>
    <property type="evidence" value="ECO:0007669"/>
    <property type="project" value="TreeGrafter"/>
</dbReference>
<dbReference type="CDD" id="cd19341">
    <property type="entry name" value="Wnt_Wnt9"/>
    <property type="match status" value="1"/>
</dbReference>
<evidence type="ECO:0000256" key="2">
    <source>
        <dbReference type="ARBA" id="ARBA00005683"/>
    </source>
</evidence>
<keyword evidence="10" id="KW-0449">Lipoprotein</keyword>
<dbReference type="GO" id="GO:0060070">
    <property type="term" value="P:canonical Wnt signaling pathway"/>
    <property type="evidence" value="ECO:0007669"/>
    <property type="project" value="TreeGrafter"/>
</dbReference>
<organism evidence="12">
    <name type="scientific">Bactrocera latifrons</name>
    <name type="common">Malaysian fruit fly</name>
    <name type="synonym">Chaetodacus latifrons</name>
    <dbReference type="NCBI Taxonomy" id="174628"/>
    <lineage>
        <taxon>Eukaryota</taxon>
        <taxon>Metazoa</taxon>
        <taxon>Ecdysozoa</taxon>
        <taxon>Arthropoda</taxon>
        <taxon>Hexapoda</taxon>
        <taxon>Insecta</taxon>
        <taxon>Pterygota</taxon>
        <taxon>Neoptera</taxon>
        <taxon>Endopterygota</taxon>
        <taxon>Diptera</taxon>
        <taxon>Brachycera</taxon>
        <taxon>Muscomorpha</taxon>
        <taxon>Tephritoidea</taxon>
        <taxon>Tephritidae</taxon>
        <taxon>Bactrocera</taxon>
        <taxon>Bactrocera</taxon>
    </lineage>
</organism>
<dbReference type="PANTHER" id="PTHR12027">
    <property type="entry name" value="WNT RELATED"/>
    <property type="match status" value="1"/>
</dbReference>
<dbReference type="Gene3D" id="3.30.2460.20">
    <property type="match status" value="1"/>
</dbReference>
<evidence type="ECO:0000256" key="5">
    <source>
        <dbReference type="ARBA" id="ARBA00022530"/>
    </source>
</evidence>
<dbReference type="GO" id="GO:0005125">
    <property type="term" value="F:cytokine activity"/>
    <property type="evidence" value="ECO:0007669"/>
    <property type="project" value="TreeGrafter"/>
</dbReference>
<dbReference type="EMBL" id="GDHF01031598">
    <property type="protein sequence ID" value="JAI20716.1"/>
    <property type="molecule type" value="Transcribed_RNA"/>
</dbReference>
<dbReference type="GO" id="GO:0016477">
    <property type="term" value="P:cell migration"/>
    <property type="evidence" value="ECO:0007669"/>
    <property type="project" value="UniProtKB-ARBA"/>
</dbReference>